<feature type="transmembrane region" description="Helical" evidence="14">
    <location>
        <begin position="248"/>
        <end position="270"/>
    </location>
</feature>
<feature type="transmembrane region" description="Helical" evidence="14">
    <location>
        <begin position="463"/>
        <end position="485"/>
    </location>
</feature>
<dbReference type="PANTHER" id="PTHR45528">
    <property type="entry name" value="SENSOR HISTIDINE KINASE CPXA"/>
    <property type="match status" value="1"/>
</dbReference>
<protein>
    <recommendedName>
        <fullName evidence="3">histidine kinase</fullName>
        <ecNumber evidence="3">2.7.13.3</ecNumber>
    </recommendedName>
</protein>
<sequence>MKQLLKNWLIKNIYLLAAISLFGVAFILNKYVIGTTTARYYVNLIEKRIREKERDFQELTADTALLSALANQRYDEAGLTRVLDKKKGYDIFIYEHAQDSAGTPHLVFWNTQNILPDVSFSWGLDTSRLIKLTNGQYVYSSRKITLRDNRQFTIQGLIPVVWKYFVENENLKKEFAGISKAVERVDLVLSPTPYPVKSIRGNTLFYLQRINEHLQQHNIWSILLVIAGFFLLFLYLQQTADQISRKYGLWYGASFLVGILLVLRLSSYFFPDMLDLRQFELFDPYIYGSSLVLSSLGDLLINSLLFCWMVIFVNRRLNTSTIKALGAPWKNWGAVTGILALLVLSTFTFADILQTLVSDAKMSFNVTNFFSLVEQYSFVGFAVMATLGLSYFLLSQIFLTVVGKLVGEKNYVVYIITAFLGLLMLSFQRNNAMVELNLYTLLWLLLFIWLMRQKIFAGLNYRLNVSEVLFWLFVFSFSMAAVILFENGKIEFEQRKRFAEKLASQADPSNERLLSIALAYLDNNFLEPNFRRFYNQQENAKLKDSISNTGFIGYANKYDTWLFTFDKETNPLFNTEPGSFDTLNTIFRNQSKGTNIPDLRYFERSYDKFSYIFKKEVLDSNDVTIGYLFVLSDPKRYKSEALVPELFKSTRERTPEYSPVYAYAIYDSLQLISHYNDYAFPTSLKKQSLKDEYSIVKKDGYEELWYRGTPDKVVVVARKNNSFIEAITLFAYLFSTFLFLLAFYRIVAFLMRTRLQKTSFRQYWELSIRSQIHSTIILISLLLFVVIGVANVFFIINRYHRNNQDRLTRAIQIMVNEVEKKLADHATFNEGIMLYEPGFSDEVEQLMRDISDIHGMDVNLYDTSGDLKVTSNPDIYYRGVLSEKMNPLAYFRLHNLRQVQTVTDEKVGKVDYLSIYAPVRDDDGNAVAYLNVPSYSAEVELTQEISYFLVTIINLNAFIFLVAGAIALFITNRITSSFTLITQKLRDINLGKMNQEINWHRNDEIGVLVTEYNKMVRKLDESAESLAKSEREGAWRQMARQVAHEIKNPLTPMKLSIQYLQKAIDDNSPNVKEMTGSVARTLIEQIDHLSKIASDFSQFANIGNPRNEVFDLHEMLYSLTSLYEATENMDFKWDPVPHRVLLFADKTQLNRLFTNLMQNAIEASEDRPQHIIRINEELNGGEYITVSITDNGSGIPEVTQSKIFTPNFTTKSSGTGLGLAMSKSIVEQAKGEIWFVTKEGVGTTFYVKIPLLRAMN</sequence>
<dbReference type="SMART" id="SM00388">
    <property type="entry name" value="HisKA"/>
    <property type="match status" value="1"/>
</dbReference>
<dbReference type="Gene3D" id="3.30.565.10">
    <property type="entry name" value="Histidine kinase-like ATPase, C-terminal domain"/>
    <property type="match status" value="1"/>
</dbReference>
<dbReference type="InterPro" id="IPR003661">
    <property type="entry name" value="HisK_dim/P_dom"/>
</dbReference>
<keyword evidence="18" id="KW-1185">Reference proteome</keyword>
<feature type="transmembrane region" description="Helical" evidence="14">
    <location>
        <begin position="729"/>
        <end position="751"/>
    </location>
</feature>
<keyword evidence="6" id="KW-0808">Transferase</keyword>
<feature type="transmembrane region" description="Helical" evidence="14">
    <location>
        <begin position="945"/>
        <end position="970"/>
    </location>
</feature>
<dbReference type="InterPro" id="IPR050398">
    <property type="entry name" value="HssS/ArlS-like"/>
</dbReference>
<dbReference type="AlphaFoldDB" id="A0A3B7MPS1"/>
<feature type="transmembrane region" description="Helical" evidence="14">
    <location>
        <begin position="219"/>
        <end position="236"/>
    </location>
</feature>
<dbReference type="Gene3D" id="1.10.287.130">
    <property type="match status" value="1"/>
</dbReference>
<gene>
    <name evidence="17" type="ORF">D3H65_01035</name>
</gene>
<feature type="domain" description="Histidine kinase" evidence="15">
    <location>
        <begin position="1041"/>
        <end position="1253"/>
    </location>
</feature>
<dbReference type="InterPro" id="IPR036097">
    <property type="entry name" value="HisK_dim/P_sf"/>
</dbReference>
<organism evidence="17 18">
    <name type="scientific">Paraflavitalea soli</name>
    <dbReference type="NCBI Taxonomy" id="2315862"/>
    <lineage>
        <taxon>Bacteria</taxon>
        <taxon>Pseudomonadati</taxon>
        <taxon>Bacteroidota</taxon>
        <taxon>Chitinophagia</taxon>
        <taxon>Chitinophagales</taxon>
        <taxon>Chitinophagaceae</taxon>
        <taxon>Paraflavitalea</taxon>
    </lineage>
</organism>
<evidence type="ECO:0000256" key="13">
    <source>
        <dbReference type="ARBA" id="ARBA00023136"/>
    </source>
</evidence>
<feature type="domain" description="HAMP" evidence="16">
    <location>
        <begin position="972"/>
        <end position="1024"/>
    </location>
</feature>
<feature type="transmembrane region" description="Helical" evidence="14">
    <location>
        <begin position="411"/>
        <end position="427"/>
    </location>
</feature>
<dbReference type="SUPFAM" id="SSF158472">
    <property type="entry name" value="HAMP domain-like"/>
    <property type="match status" value="1"/>
</dbReference>
<dbReference type="SUPFAM" id="SSF55874">
    <property type="entry name" value="ATPase domain of HSP90 chaperone/DNA topoisomerase II/histidine kinase"/>
    <property type="match status" value="1"/>
</dbReference>
<dbReference type="SUPFAM" id="SSF47384">
    <property type="entry name" value="Homodimeric domain of signal transducing histidine kinase"/>
    <property type="match status" value="1"/>
</dbReference>
<keyword evidence="4" id="KW-1003">Cell membrane</keyword>
<evidence type="ECO:0000256" key="3">
    <source>
        <dbReference type="ARBA" id="ARBA00012438"/>
    </source>
</evidence>
<dbReference type="KEGG" id="pseg:D3H65_01035"/>
<evidence type="ECO:0000256" key="9">
    <source>
        <dbReference type="ARBA" id="ARBA00022777"/>
    </source>
</evidence>
<dbReference type="OrthoDB" id="9776727at2"/>
<evidence type="ECO:0000313" key="17">
    <source>
        <dbReference type="EMBL" id="AXY72641.1"/>
    </source>
</evidence>
<evidence type="ECO:0000256" key="8">
    <source>
        <dbReference type="ARBA" id="ARBA00022741"/>
    </source>
</evidence>
<dbReference type="InterPro" id="IPR004358">
    <property type="entry name" value="Sig_transdc_His_kin-like_C"/>
</dbReference>
<dbReference type="Gene3D" id="6.10.340.10">
    <property type="match status" value="1"/>
</dbReference>
<reference evidence="17 18" key="1">
    <citation type="submission" date="2018-09" db="EMBL/GenBank/DDBJ databases">
        <title>Genome sequencing of strain 6GH32-13.</title>
        <authorList>
            <person name="Weon H.-Y."/>
            <person name="Heo J."/>
            <person name="Kwon S.-W."/>
        </authorList>
    </citation>
    <scope>NUCLEOTIDE SEQUENCE [LARGE SCALE GENOMIC DNA]</scope>
    <source>
        <strain evidence="17 18">5GH32-13</strain>
    </source>
</reference>
<feature type="transmembrane region" description="Helical" evidence="14">
    <location>
        <begin position="433"/>
        <end position="451"/>
    </location>
</feature>
<dbReference type="Pfam" id="PF00512">
    <property type="entry name" value="HisKA"/>
    <property type="match status" value="1"/>
</dbReference>
<keyword evidence="9 17" id="KW-0418">Kinase</keyword>
<dbReference type="EC" id="2.7.13.3" evidence="3"/>
<dbReference type="GO" id="GO:0005886">
    <property type="term" value="C:plasma membrane"/>
    <property type="evidence" value="ECO:0007669"/>
    <property type="project" value="UniProtKB-SubCell"/>
</dbReference>
<evidence type="ECO:0000256" key="1">
    <source>
        <dbReference type="ARBA" id="ARBA00000085"/>
    </source>
</evidence>
<dbReference type="RefSeq" id="WP_119048479.1">
    <property type="nucleotide sequence ID" value="NZ_CP032157.1"/>
</dbReference>
<dbReference type="PROSITE" id="PS50109">
    <property type="entry name" value="HIS_KIN"/>
    <property type="match status" value="1"/>
</dbReference>
<dbReference type="InterPro" id="IPR036890">
    <property type="entry name" value="HATPase_C_sf"/>
</dbReference>
<name>A0A3B7MPS1_9BACT</name>
<accession>A0A3B7MPS1</accession>
<evidence type="ECO:0000256" key="4">
    <source>
        <dbReference type="ARBA" id="ARBA00022475"/>
    </source>
</evidence>
<dbReference type="InterPro" id="IPR003594">
    <property type="entry name" value="HATPase_dom"/>
</dbReference>
<evidence type="ECO:0000256" key="12">
    <source>
        <dbReference type="ARBA" id="ARBA00023012"/>
    </source>
</evidence>
<dbReference type="PRINTS" id="PR00344">
    <property type="entry name" value="BCTRLSENSOR"/>
</dbReference>
<feature type="transmembrane region" description="Helical" evidence="14">
    <location>
        <begin position="376"/>
        <end position="399"/>
    </location>
</feature>
<evidence type="ECO:0000256" key="7">
    <source>
        <dbReference type="ARBA" id="ARBA00022692"/>
    </source>
</evidence>
<keyword evidence="7 14" id="KW-0812">Transmembrane</keyword>
<dbReference type="PROSITE" id="PS50885">
    <property type="entry name" value="HAMP"/>
    <property type="match status" value="1"/>
</dbReference>
<dbReference type="PANTHER" id="PTHR45528:SF1">
    <property type="entry name" value="SENSOR HISTIDINE KINASE CPXA"/>
    <property type="match status" value="1"/>
</dbReference>
<dbReference type="GO" id="GO:0000155">
    <property type="term" value="F:phosphorelay sensor kinase activity"/>
    <property type="evidence" value="ECO:0007669"/>
    <property type="project" value="InterPro"/>
</dbReference>
<evidence type="ECO:0000313" key="18">
    <source>
        <dbReference type="Proteomes" id="UP000263900"/>
    </source>
</evidence>
<evidence type="ECO:0000256" key="6">
    <source>
        <dbReference type="ARBA" id="ARBA00022679"/>
    </source>
</evidence>
<evidence type="ECO:0000259" key="15">
    <source>
        <dbReference type="PROSITE" id="PS50109"/>
    </source>
</evidence>
<dbReference type="InterPro" id="IPR003660">
    <property type="entry name" value="HAMP_dom"/>
</dbReference>
<keyword evidence="12" id="KW-0902">Two-component regulatory system</keyword>
<keyword evidence="10" id="KW-0067">ATP-binding</keyword>
<dbReference type="EMBL" id="CP032157">
    <property type="protein sequence ID" value="AXY72641.1"/>
    <property type="molecule type" value="Genomic_DNA"/>
</dbReference>
<comment type="subcellular location">
    <subcellularLocation>
        <location evidence="2">Cell membrane</location>
        <topology evidence="2">Multi-pass membrane protein</topology>
    </subcellularLocation>
</comment>
<keyword evidence="11 14" id="KW-1133">Transmembrane helix</keyword>
<keyword evidence="8" id="KW-0547">Nucleotide-binding</keyword>
<feature type="transmembrane region" description="Helical" evidence="14">
    <location>
        <begin position="12"/>
        <end position="33"/>
    </location>
</feature>
<evidence type="ECO:0000256" key="2">
    <source>
        <dbReference type="ARBA" id="ARBA00004651"/>
    </source>
</evidence>
<proteinExistence type="predicted"/>
<keyword evidence="5" id="KW-0597">Phosphoprotein</keyword>
<dbReference type="Proteomes" id="UP000263900">
    <property type="component" value="Chromosome"/>
</dbReference>
<comment type="catalytic activity">
    <reaction evidence="1">
        <text>ATP + protein L-histidine = ADP + protein N-phospho-L-histidine.</text>
        <dbReference type="EC" id="2.7.13.3"/>
    </reaction>
</comment>
<feature type="transmembrane region" description="Helical" evidence="14">
    <location>
        <begin position="772"/>
        <end position="796"/>
    </location>
</feature>
<dbReference type="GO" id="GO:0005524">
    <property type="term" value="F:ATP binding"/>
    <property type="evidence" value="ECO:0007669"/>
    <property type="project" value="UniProtKB-KW"/>
</dbReference>
<evidence type="ECO:0000256" key="14">
    <source>
        <dbReference type="SAM" id="Phobius"/>
    </source>
</evidence>
<evidence type="ECO:0000256" key="5">
    <source>
        <dbReference type="ARBA" id="ARBA00022553"/>
    </source>
</evidence>
<dbReference type="CDD" id="cd00075">
    <property type="entry name" value="HATPase"/>
    <property type="match status" value="1"/>
</dbReference>
<evidence type="ECO:0000256" key="11">
    <source>
        <dbReference type="ARBA" id="ARBA00022989"/>
    </source>
</evidence>
<dbReference type="Pfam" id="PF02518">
    <property type="entry name" value="HATPase_c"/>
    <property type="match status" value="1"/>
</dbReference>
<dbReference type="CDD" id="cd00082">
    <property type="entry name" value="HisKA"/>
    <property type="match status" value="1"/>
</dbReference>
<dbReference type="SMART" id="SM00387">
    <property type="entry name" value="HATPase_c"/>
    <property type="match status" value="1"/>
</dbReference>
<keyword evidence="13 14" id="KW-0472">Membrane</keyword>
<feature type="transmembrane region" description="Helical" evidence="14">
    <location>
        <begin position="290"/>
        <end position="313"/>
    </location>
</feature>
<evidence type="ECO:0000256" key="10">
    <source>
        <dbReference type="ARBA" id="ARBA00022840"/>
    </source>
</evidence>
<evidence type="ECO:0000259" key="16">
    <source>
        <dbReference type="PROSITE" id="PS50885"/>
    </source>
</evidence>
<dbReference type="InterPro" id="IPR005467">
    <property type="entry name" value="His_kinase_dom"/>
</dbReference>